<organism evidence="1 2">
    <name type="scientific">Armillaria tabescens</name>
    <name type="common">Ringless honey mushroom</name>
    <name type="synonym">Agaricus tabescens</name>
    <dbReference type="NCBI Taxonomy" id="1929756"/>
    <lineage>
        <taxon>Eukaryota</taxon>
        <taxon>Fungi</taxon>
        <taxon>Dikarya</taxon>
        <taxon>Basidiomycota</taxon>
        <taxon>Agaricomycotina</taxon>
        <taxon>Agaricomycetes</taxon>
        <taxon>Agaricomycetidae</taxon>
        <taxon>Agaricales</taxon>
        <taxon>Marasmiineae</taxon>
        <taxon>Physalacriaceae</taxon>
        <taxon>Desarmillaria</taxon>
    </lineage>
</organism>
<accession>A0AA39JTZ6</accession>
<dbReference type="Proteomes" id="UP001175211">
    <property type="component" value="Unassembled WGS sequence"/>
</dbReference>
<dbReference type="RefSeq" id="XP_060326600.1">
    <property type="nucleotide sequence ID" value="XM_060469964.1"/>
</dbReference>
<gene>
    <name evidence="1" type="ORF">EV420DRAFT_1483305</name>
</gene>
<name>A0AA39JTZ6_ARMTA</name>
<evidence type="ECO:0000313" key="1">
    <source>
        <dbReference type="EMBL" id="KAK0448885.1"/>
    </source>
</evidence>
<protein>
    <submittedName>
        <fullName evidence="1">Uncharacterized protein</fullName>
    </submittedName>
</protein>
<dbReference type="GeneID" id="85353512"/>
<sequence length="207" mass="23058">MTAPVQPYYTVTVRSPIVDLEKFGRTRFNAKRNGSERSTISIDRRLPSACSFVDPRFASRDCVTLDPIDPGLERPGGPSFVAFIHSNTRIIRSPLRFLMRPLTGDFVDLSASSSVIYHDARCEKQCSNQPFVLLTMIIGVPGMDLQGNEGRTTLAHLAFFASGGKPREKILYVCCSSFETENITFPLLCLKGRLYAHKEALNHPDMA</sequence>
<evidence type="ECO:0000313" key="2">
    <source>
        <dbReference type="Proteomes" id="UP001175211"/>
    </source>
</evidence>
<comment type="caution">
    <text evidence="1">The sequence shown here is derived from an EMBL/GenBank/DDBJ whole genome shotgun (WGS) entry which is preliminary data.</text>
</comment>
<dbReference type="AlphaFoldDB" id="A0AA39JTZ6"/>
<reference evidence="1" key="1">
    <citation type="submission" date="2023-06" db="EMBL/GenBank/DDBJ databases">
        <authorList>
            <consortium name="Lawrence Berkeley National Laboratory"/>
            <person name="Ahrendt S."/>
            <person name="Sahu N."/>
            <person name="Indic B."/>
            <person name="Wong-Bajracharya J."/>
            <person name="Merenyi Z."/>
            <person name="Ke H.-M."/>
            <person name="Monk M."/>
            <person name="Kocsube S."/>
            <person name="Drula E."/>
            <person name="Lipzen A."/>
            <person name="Balint B."/>
            <person name="Henrissat B."/>
            <person name="Andreopoulos B."/>
            <person name="Martin F.M."/>
            <person name="Harder C.B."/>
            <person name="Rigling D."/>
            <person name="Ford K.L."/>
            <person name="Foster G.D."/>
            <person name="Pangilinan J."/>
            <person name="Papanicolaou A."/>
            <person name="Barry K."/>
            <person name="LaButti K."/>
            <person name="Viragh M."/>
            <person name="Koriabine M."/>
            <person name="Yan M."/>
            <person name="Riley R."/>
            <person name="Champramary S."/>
            <person name="Plett K.L."/>
            <person name="Tsai I.J."/>
            <person name="Slot J."/>
            <person name="Sipos G."/>
            <person name="Plett J."/>
            <person name="Nagy L.G."/>
            <person name="Grigoriev I.V."/>
        </authorList>
    </citation>
    <scope>NUCLEOTIDE SEQUENCE</scope>
    <source>
        <strain evidence="1">CCBAS 213</strain>
    </source>
</reference>
<keyword evidence="2" id="KW-1185">Reference proteome</keyword>
<proteinExistence type="predicted"/>
<dbReference type="EMBL" id="JAUEPS010000040">
    <property type="protein sequence ID" value="KAK0448885.1"/>
    <property type="molecule type" value="Genomic_DNA"/>
</dbReference>